<reference evidence="1 2" key="1">
    <citation type="submission" date="2024-04" db="EMBL/GenBank/DDBJ databases">
        <authorList>
            <person name="Rising A."/>
            <person name="Reimegard J."/>
            <person name="Sonavane S."/>
            <person name="Akerstrom W."/>
            <person name="Nylinder S."/>
            <person name="Hedman E."/>
            <person name="Kallberg Y."/>
        </authorList>
    </citation>
    <scope>NUCLEOTIDE SEQUENCE [LARGE SCALE GENOMIC DNA]</scope>
</reference>
<name>A0AAV1ZBJ5_9ARAC</name>
<evidence type="ECO:0000313" key="1">
    <source>
        <dbReference type="EMBL" id="CAL1267588.1"/>
    </source>
</evidence>
<dbReference type="EMBL" id="CAXIEN010000029">
    <property type="protein sequence ID" value="CAL1267588.1"/>
    <property type="molecule type" value="Genomic_DNA"/>
</dbReference>
<dbReference type="AlphaFoldDB" id="A0AAV1ZBJ5"/>
<evidence type="ECO:0000313" key="2">
    <source>
        <dbReference type="Proteomes" id="UP001497382"/>
    </source>
</evidence>
<sequence length="64" mass="7576">MGSFHLKPENTECSKRSRSGVVQKFRGRRCRFRFLHVIQPWFKTTSLQTSFRVTSKRDTNATKL</sequence>
<gene>
    <name evidence="1" type="ORF">LARSCL_LOCUS3757</name>
</gene>
<feature type="non-terminal residue" evidence="1">
    <location>
        <position position="64"/>
    </location>
</feature>
<accession>A0AAV1ZBJ5</accession>
<organism evidence="1 2">
    <name type="scientific">Larinioides sclopetarius</name>
    <dbReference type="NCBI Taxonomy" id="280406"/>
    <lineage>
        <taxon>Eukaryota</taxon>
        <taxon>Metazoa</taxon>
        <taxon>Ecdysozoa</taxon>
        <taxon>Arthropoda</taxon>
        <taxon>Chelicerata</taxon>
        <taxon>Arachnida</taxon>
        <taxon>Araneae</taxon>
        <taxon>Araneomorphae</taxon>
        <taxon>Entelegynae</taxon>
        <taxon>Araneoidea</taxon>
        <taxon>Araneidae</taxon>
        <taxon>Larinioides</taxon>
    </lineage>
</organism>
<comment type="caution">
    <text evidence="1">The sequence shown here is derived from an EMBL/GenBank/DDBJ whole genome shotgun (WGS) entry which is preliminary data.</text>
</comment>
<keyword evidence="2" id="KW-1185">Reference proteome</keyword>
<protein>
    <submittedName>
        <fullName evidence="1">Uncharacterized protein</fullName>
    </submittedName>
</protein>
<proteinExistence type="predicted"/>
<dbReference type="Proteomes" id="UP001497382">
    <property type="component" value="Unassembled WGS sequence"/>
</dbReference>